<protein>
    <submittedName>
        <fullName evidence="1">Uncharacterized protein</fullName>
    </submittedName>
</protein>
<sequence>MPVYERQKITDELHKLCSFRTDYQVITKPKMKEIQKKVNGEKALLYFRYRTPNATTPVSSRIVALFFFTNCQRRDYI</sequence>
<dbReference type="eggNOG" id="ENOG5033EQN">
    <property type="taxonomic scope" value="Bacteria"/>
</dbReference>
<accession>C0CHQ3</accession>
<dbReference type="AlphaFoldDB" id="C0CHQ3"/>
<name>C0CHQ3_BLAHS</name>
<dbReference type="EMBL" id="ACBZ01000014">
    <property type="protein sequence ID" value="EEG50706.1"/>
    <property type="molecule type" value="Genomic_DNA"/>
</dbReference>
<reference evidence="1 2" key="1">
    <citation type="submission" date="2009-01" db="EMBL/GenBank/DDBJ databases">
        <authorList>
            <person name="Fulton L."/>
            <person name="Clifton S."/>
            <person name="Fulton B."/>
            <person name="Xu J."/>
            <person name="Minx P."/>
            <person name="Pepin K.H."/>
            <person name="Johnson M."/>
            <person name="Bhonagiri V."/>
            <person name="Nash W.E."/>
            <person name="Mardis E.R."/>
            <person name="Wilson R.K."/>
        </authorList>
    </citation>
    <scope>NUCLEOTIDE SEQUENCE [LARGE SCALE GENOMIC DNA]</scope>
    <source>
        <strain evidence="2">DSM 10507 / JCM 14656 / S5a33</strain>
    </source>
</reference>
<dbReference type="HOGENOM" id="CLU_2631079_0_0_9"/>
<dbReference type="Proteomes" id="UP000003100">
    <property type="component" value="Unassembled WGS sequence"/>
</dbReference>
<reference evidence="1 2" key="2">
    <citation type="submission" date="2009-02" db="EMBL/GenBank/DDBJ databases">
        <title>Draft genome sequence of Blautia hydrogenotrophica DSM 10507 (Ruminococcus hydrogenotrophicus DSM 10507).</title>
        <authorList>
            <person name="Sudarsanam P."/>
            <person name="Ley R."/>
            <person name="Guruge J."/>
            <person name="Turnbaugh P.J."/>
            <person name="Mahowald M."/>
            <person name="Liep D."/>
            <person name="Gordon J."/>
        </authorList>
    </citation>
    <scope>NUCLEOTIDE SEQUENCE [LARGE SCALE GENOMIC DNA]</scope>
    <source>
        <strain evidence="2">DSM 10507 / JCM 14656 / S5a33</strain>
    </source>
</reference>
<evidence type="ECO:0000313" key="2">
    <source>
        <dbReference type="Proteomes" id="UP000003100"/>
    </source>
</evidence>
<gene>
    <name evidence="1" type="ORF">RUMHYD_00367</name>
</gene>
<proteinExistence type="predicted"/>
<keyword evidence="2" id="KW-1185">Reference proteome</keyword>
<evidence type="ECO:0000313" key="1">
    <source>
        <dbReference type="EMBL" id="EEG50706.1"/>
    </source>
</evidence>
<comment type="caution">
    <text evidence="1">The sequence shown here is derived from an EMBL/GenBank/DDBJ whole genome shotgun (WGS) entry which is preliminary data.</text>
</comment>
<organism evidence="1 2">
    <name type="scientific">Blautia hydrogenotrophica (strain DSM 10507 / JCM 14656 / S5a33)</name>
    <name type="common">Ruminococcus hydrogenotrophicus</name>
    <dbReference type="NCBI Taxonomy" id="476272"/>
    <lineage>
        <taxon>Bacteria</taxon>
        <taxon>Bacillati</taxon>
        <taxon>Bacillota</taxon>
        <taxon>Clostridia</taxon>
        <taxon>Lachnospirales</taxon>
        <taxon>Lachnospiraceae</taxon>
        <taxon>Blautia</taxon>
    </lineage>
</organism>